<dbReference type="KEGG" id="azq:G3580_06320"/>
<dbReference type="HAMAP" id="MF_00014">
    <property type="entry name" value="Ribosome_mat_RimM"/>
    <property type="match status" value="1"/>
</dbReference>
<dbReference type="Pfam" id="PF01782">
    <property type="entry name" value="RimM"/>
    <property type="match status" value="1"/>
</dbReference>
<dbReference type="PANTHER" id="PTHR33692">
    <property type="entry name" value="RIBOSOME MATURATION FACTOR RIMM"/>
    <property type="match status" value="1"/>
</dbReference>
<evidence type="ECO:0000256" key="1">
    <source>
        <dbReference type="ARBA" id="ARBA00022490"/>
    </source>
</evidence>
<gene>
    <name evidence="5 8" type="primary">rimM</name>
    <name evidence="8" type="ORF">G3580_06320</name>
</gene>
<evidence type="ECO:0000259" key="7">
    <source>
        <dbReference type="Pfam" id="PF24986"/>
    </source>
</evidence>
<dbReference type="InterPro" id="IPR011961">
    <property type="entry name" value="RimM"/>
</dbReference>
<dbReference type="AlphaFoldDB" id="A0A6C1B1Q9"/>
<dbReference type="GO" id="GO:0042274">
    <property type="term" value="P:ribosomal small subunit biogenesis"/>
    <property type="evidence" value="ECO:0007669"/>
    <property type="project" value="UniProtKB-UniRule"/>
</dbReference>
<evidence type="ECO:0000256" key="4">
    <source>
        <dbReference type="ARBA" id="ARBA00023186"/>
    </source>
</evidence>
<dbReference type="Proteomes" id="UP000501991">
    <property type="component" value="Chromosome"/>
</dbReference>
<dbReference type="Gene3D" id="2.30.30.240">
    <property type="entry name" value="PRC-barrel domain"/>
    <property type="match status" value="1"/>
</dbReference>
<keyword evidence="4 5" id="KW-0143">Chaperone</keyword>
<dbReference type="GO" id="GO:0005737">
    <property type="term" value="C:cytoplasm"/>
    <property type="evidence" value="ECO:0007669"/>
    <property type="project" value="UniProtKB-SubCell"/>
</dbReference>
<keyword evidence="9" id="KW-1185">Reference proteome</keyword>
<comment type="subunit">
    <text evidence="5">Binds ribosomal protein uS19.</text>
</comment>
<name>A0A6C1B1Q9_9RHOO</name>
<keyword evidence="3 5" id="KW-0698">rRNA processing</keyword>
<dbReference type="InterPro" id="IPR036976">
    <property type="entry name" value="RimM_N_sf"/>
</dbReference>
<dbReference type="GO" id="GO:0006364">
    <property type="term" value="P:rRNA processing"/>
    <property type="evidence" value="ECO:0007669"/>
    <property type="project" value="UniProtKB-UniRule"/>
</dbReference>
<dbReference type="InterPro" id="IPR011033">
    <property type="entry name" value="PRC_barrel-like_sf"/>
</dbReference>
<evidence type="ECO:0000313" key="8">
    <source>
        <dbReference type="EMBL" id="QID17293.1"/>
    </source>
</evidence>
<evidence type="ECO:0000259" key="6">
    <source>
        <dbReference type="Pfam" id="PF01782"/>
    </source>
</evidence>
<dbReference type="Gene3D" id="2.40.30.60">
    <property type="entry name" value="RimM"/>
    <property type="match status" value="1"/>
</dbReference>
<dbReference type="RefSeq" id="WP_173764457.1">
    <property type="nucleotide sequence ID" value="NZ_CP048836.1"/>
</dbReference>
<organism evidence="8 9">
    <name type="scientific">Nitrogeniibacter mangrovi</name>
    <dbReference type="NCBI Taxonomy" id="2016596"/>
    <lineage>
        <taxon>Bacteria</taxon>
        <taxon>Pseudomonadati</taxon>
        <taxon>Pseudomonadota</taxon>
        <taxon>Betaproteobacteria</taxon>
        <taxon>Rhodocyclales</taxon>
        <taxon>Zoogloeaceae</taxon>
        <taxon>Nitrogeniibacter</taxon>
    </lineage>
</organism>
<dbReference type="InterPro" id="IPR056792">
    <property type="entry name" value="PRC_RimM"/>
</dbReference>
<keyword evidence="2 5" id="KW-0690">Ribosome biogenesis</keyword>
<dbReference type="InterPro" id="IPR002676">
    <property type="entry name" value="RimM_N"/>
</dbReference>
<comment type="subcellular location">
    <subcellularLocation>
        <location evidence="5">Cytoplasm</location>
    </subcellularLocation>
</comment>
<comment type="domain">
    <text evidence="5">The PRC barrel domain binds ribosomal protein uS19.</text>
</comment>
<evidence type="ECO:0000256" key="3">
    <source>
        <dbReference type="ARBA" id="ARBA00022552"/>
    </source>
</evidence>
<dbReference type="SUPFAM" id="SSF50346">
    <property type="entry name" value="PRC-barrel domain"/>
    <property type="match status" value="1"/>
</dbReference>
<sequence>MIVMGRIIAPYGIKGWVKIHPFGDDPLSWKKMPRWWLCTDDRAPEARWEPRALKGLRQQGKSLVAAFEGIDDRTAAEALQGCYVAAPREAMPPTAKDEYYWADLIGLAVENAEGEALGTVTSLISAGAHEVLQVSDGDLEHLIPFVPAYVDTVDTDAGRIRVQWQKDWS</sequence>
<evidence type="ECO:0000256" key="2">
    <source>
        <dbReference type="ARBA" id="ARBA00022517"/>
    </source>
</evidence>
<protein>
    <recommendedName>
        <fullName evidence="5">Ribosome maturation factor RimM</fullName>
    </recommendedName>
</protein>
<dbReference type="PANTHER" id="PTHR33692:SF1">
    <property type="entry name" value="RIBOSOME MATURATION FACTOR RIMM"/>
    <property type="match status" value="1"/>
</dbReference>
<dbReference type="SUPFAM" id="SSF50447">
    <property type="entry name" value="Translation proteins"/>
    <property type="match status" value="1"/>
</dbReference>
<accession>A0A6C1B1Q9</accession>
<reference evidence="8 9" key="1">
    <citation type="submission" date="2020-02" db="EMBL/GenBank/DDBJ databases">
        <title>Nitrogenibacter mangrovi gen. nov., sp. nov. isolated from mangrove sediment, a denitrifying betaproteobacterium.</title>
        <authorList>
            <person name="Liao H."/>
            <person name="Tian Y."/>
        </authorList>
    </citation>
    <scope>NUCLEOTIDE SEQUENCE [LARGE SCALE GENOMIC DNA]</scope>
    <source>
        <strain evidence="8 9">M9-3-2</strain>
    </source>
</reference>
<dbReference type="Pfam" id="PF24986">
    <property type="entry name" value="PRC_RimM"/>
    <property type="match status" value="1"/>
</dbReference>
<proteinExistence type="inferred from homology"/>
<dbReference type="NCBIfam" id="TIGR02273">
    <property type="entry name" value="16S_RimM"/>
    <property type="match status" value="1"/>
</dbReference>
<evidence type="ECO:0000313" key="9">
    <source>
        <dbReference type="Proteomes" id="UP000501991"/>
    </source>
</evidence>
<dbReference type="GO" id="GO:0005840">
    <property type="term" value="C:ribosome"/>
    <property type="evidence" value="ECO:0007669"/>
    <property type="project" value="InterPro"/>
</dbReference>
<comment type="similarity">
    <text evidence="5">Belongs to the RimM family.</text>
</comment>
<evidence type="ECO:0000256" key="5">
    <source>
        <dbReference type="HAMAP-Rule" id="MF_00014"/>
    </source>
</evidence>
<keyword evidence="1 5" id="KW-0963">Cytoplasm</keyword>
<feature type="domain" description="RimM N-terminal" evidence="6">
    <location>
        <begin position="3"/>
        <end position="89"/>
    </location>
</feature>
<dbReference type="GO" id="GO:0043022">
    <property type="term" value="F:ribosome binding"/>
    <property type="evidence" value="ECO:0007669"/>
    <property type="project" value="InterPro"/>
</dbReference>
<comment type="function">
    <text evidence="5">An accessory protein needed during the final step in the assembly of 30S ribosomal subunit, possibly for assembly of the head region. Essential for efficient processing of 16S rRNA. May be needed both before and after RbfA during the maturation of 16S rRNA. It has affinity for free ribosomal 30S subunits but not for 70S ribosomes.</text>
</comment>
<feature type="domain" description="Ribosome maturation factor RimM PRC barrel" evidence="7">
    <location>
        <begin position="101"/>
        <end position="168"/>
    </location>
</feature>
<dbReference type="InterPro" id="IPR009000">
    <property type="entry name" value="Transl_B-barrel_sf"/>
</dbReference>
<dbReference type="EMBL" id="CP048836">
    <property type="protein sequence ID" value="QID17293.1"/>
    <property type="molecule type" value="Genomic_DNA"/>
</dbReference>